<feature type="domain" description="NmrA-like" evidence="3">
    <location>
        <begin position="6"/>
        <end position="222"/>
    </location>
</feature>
<dbReference type="Gene3D" id="3.40.50.720">
    <property type="entry name" value="NAD(P)-binding Rossmann-like Domain"/>
    <property type="match status" value="1"/>
</dbReference>
<dbReference type="GeneID" id="27725122"/>
<dbReference type="PANTHER" id="PTHR47706:SF1">
    <property type="entry name" value="CIPA-LIKE, PUTATIVE (AFU_ORTHOLOGUE AFUA_1G12460)-RELATED"/>
    <property type="match status" value="1"/>
</dbReference>
<evidence type="ECO:0000313" key="5">
    <source>
        <dbReference type="Proteomes" id="UP000028545"/>
    </source>
</evidence>
<dbReference type="RefSeq" id="XP_016642562.1">
    <property type="nucleotide sequence ID" value="XM_016788246.1"/>
</dbReference>
<dbReference type="CDD" id="cd05259">
    <property type="entry name" value="PCBER_SDR_a"/>
    <property type="match status" value="1"/>
</dbReference>
<sequence>MTQITKVALVGPTGNLGPSILEQLLKAGFQVTVLTRQGSTHTFPDSVTAIPVDLDSVDSLTSALQGQDAVVSVVGNGVFDKQHNLVEAAVKAGVKRFIPSEFGSNTPHEKTRTIPTFAPKIAIQKELEDKAKTTPLTYTLIINGPFLDWGLKVGFVLNVKGKSAQLLDGGDRVFSATTLSGVGKAVAGVLKHPDETKNRAVYVQETATTLKDLLEKAKKAAGPDGWTVEEVPVANLIAAANEELKKPNPNPAVWAYPYVKAAIWGEGYGSHFEKLDNELLGIKELSDGELQALVDSIAKA</sequence>
<dbReference type="SUPFAM" id="SSF51735">
    <property type="entry name" value="NAD(P)-binding Rossmann-fold domains"/>
    <property type="match status" value="1"/>
</dbReference>
<dbReference type="OrthoDB" id="9974981at2759"/>
<name>A0A084G601_PSEDA</name>
<dbReference type="Proteomes" id="UP000028545">
    <property type="component" value="Unassembled WGS sequence"/>
</dbReference>
<evidence type="ECO:0000256" key="2">
    <source>
        <dbReference type="ARBA" id="ARBA00023002"/>
    </source>
</evidence>
<dbReference type="VEuPathDB" id="FungiDB:SAPIO_CDS6050"/>
<dbReference type="PANTHER" id="PTHR47706">
    <property type="entry name" value="NMRA-LIKE FAMILY PROTEIN"/>
    <property type="match status" value="1"/>
</dbReference>
<dbReference type="GO" id="GO:0016491">
    <property type="term" value="F:oxidoreductase activity"/>
    <property type="evidence" value="ECO:0007669"/>
    <property type="project" value="UniProtKB-KW"/>
</dbReference>
<proteinExistence type="predicted"/>
<dbReference type="KEGG" id="sapo:SAPIO_CDS6050"/>
<evidence type="ECO:0000259" key="3">
    <source>
        <dbReference type="Pfam" id="PF05368"/>
    </source>
</evidence>
<comment type="caution">
    <text evidence="4">The sequence shown here is derived from an EMBL/GenBank/DDBJ whole genome shotgun (WGS) entry which is preliminary data.</text>
</comment>
<protein>
    <recommendedName>
        <fullName evidence="3">NmrA-like domain-containing protein</fullName>
    </recommendedName>
</protein>
<keyword evidence="2" id="KW-0560">Oxidoreductase</keyword>
<dbReference type="InterPro" id="IPR008030">
    <property type="entry name" value="NmrA-like"/>
</dbReference>
<gene>
    <name evidence="4" type="ORF">SAPIO_CDS6050</name>
</gene>
<dbReference type="InterPro" id="IPR036291">
    <property type="entry name" value="NAD(P)-bd_dom_sf"/>
</dbReference>
<keyword evidence="5" id="KW-1185">Reference proteome</keyword>
<evidence type="ECO:0000313" key="4">
    <source>
        <dbReference type="EMBL" id="KEZ42763.1"/>
    </source>
</evidence>
<dbReference type="InterPro" id="IPR045312">
    <property type="entry name" value="PCBER-like"/>
</dbReference>
<accession>A0A084G601</accession>
<evidence type="ECO:0000256" key="1">
    <source>
        <dbReference type="ARBA" id="ARBA00022857"/>
    </source>
</evidence>
<dbReference type="EMBL" id="JOWA01000099">
    <property type="protein sequence ID" value="KEZ42763.1"/>
    <property type="molecule type" value="Genomic_DNA"/>
</dbReference>
<dbReference type="Pfam" id="PF05368">
    <property type="entry name" value="NmrA"/>
    <property type="match status" value="1"/>
</dbReference>
<dbReference type="Gene3D" id="3.90.25.10">
    <property type="entry name" value="UDP-galactose 4-epimerase, domain 1"/>
    <property type="match status" value="1"/>
</dbReference>
<organism evidence="4 5">
    <name type="scientific">Pseudallescheria apiosperma</name>
    <name type="common">Scedosporium apiospermum</name>
    <dbReference type="NCBI Taxonomy" id="563466"/>
    <lineage>
        <taxon>Eukaryota</taxon>
        <taxon>Fungi</taxon>
        <taxon>Dikarya</taxon>
        <taxon>Ascomycota</taxon>
        <taxon>Pezizomycotina</taxon>
        <taxon>Sordariomycetes</taxon>
        <taxon>Hypocreomycetidae</taxon>
        <taxon>Microascales</taxon>
        <taxon>Microascaceae</taxon>
        <taxon>Scedosporium</taxon>
    </lineage>
</organism>
<dbReference type="InterPro" id="IPR051609">
    <property type="entry name" value="NmrA/Isoflavone_reductase-like"/>
</dbReference>
<dbReference type="OMA" id="MATKNIQ"/>
<reference evidence="4 5" key="1">
    <citation type="journal article" date="2014" name="Genome Announc.">
        <title>Draft genome sequence of the pathogenic fungus Scedosporium apiospermum.</title>
        <authorList>
            <person name="Vandeputte P."/>
            <person name="Ghamrawi S."/>
            <person name="Rechenmann M."/>
            <person name="Iltis A."/>
            <person name="Giraud S."/>
            <person name="Fleury M."/>
            <person name="Thornton C."/>
            <person name="Delhaes L."/>
            <person name="Meyer W."/>
            <person name="Papon N."/>
            <person name="Bouchara J.P."/>
        </authorList>
    </citation>
    <scope>NUCLEOTIDE SEQUENCE [LARGE SCALE GENOMIC DNA]</scope>
    <source>
        <strain evidence="4 5">IHEM 14462</strain>
    </source>
</reference>
<dbReference type="AlphaFoldDB" id="A0A084G601"/>
<keyword evidence="1" id="KW-0521">NADP</keyword>
<dbReference type="HOGENOM" id="CLU_044876_3_2_1"/>